<proteinExistence type="predicted"/>
<name>A0A0V0U666_9BILA</name>
<keyword evidence="2" id="KW-1185">Reference proteome</keyword>
<evidence type="ECO:0000313" key="2">
    <source>
        <dbReference type="Proteomes" id="UP000055048"/>
    </source>
</evidence>
<protein>
    <submittedName>
        <fullName evidence="1">Uncharacterized protein</fullName>
    </submittedName>
</protein>
<organism evidence="1 2">
    <name type="scientific">Trichinella murrelli</name>
    <dbReference type="NCBI Taxonomy" id="144512"/>
    <lineage>
        <taxon>Eukaryota</taxon>
        <taxon>Metazoa</taxon>
        <taxon>Ecdysozoa</taxon>
        <taxon>Nematoda</taxon>
        <taxon>Enoplea</taxon>
        <taxon>Dorylaimia</taxon>
        <taxon>Trichinellida</taxon>
        <taxon>Trichinellidae</taxon>
        <taxon>Trichinella</taxon>
    </lineage>
</organism>
<gene>
    <name evidence="1" type="ORF">T05_12900</name>
</gene>
<reference evidence="1 2" key="1">
    <citation type="submission" date="2015-01" db="EMBL/GenBank/DDBJ databases">
        <title>Evolution of Trichinella species and genotypes.</title>
        <authorList>
            <person name="Korhonen P.K."/>
            <person name="Edoardo P."/>
            <person name="Giuseppe L.R."/>
            <person name="Gasser R.B."/>
        </authorList>
    </citation>
    <scope>NUCLEOTIDE SEQUENCE [LARGE SCALE GENOMIC DNA]</scope>
    <source>
        <strain evidence="1">ISS417</strain>
    </source>
</reference>
<evidence type="ECO:0000313" key="1">
    <source>
        <dbReference type="EMBL" id="KRX46793.1"/>
    </source>
</evidence>
<accession>A0A0V0U666</accession>
<dbReference type="Proteomes" id="UP000055048">
    <property type="component" value="Unassembled WGS sequence"/>
</dbReference>
<dbReference type="AlphaFoldDB" id="A0A0V0U666"/>
<sequence length="69" mass="7606">MTTTYPMAASLKGFEFVSLPYENCVYIPSHVIGIAIAVLILKHVQTLVEMLTCSRATPQCKMVSIGLFK</sequence>
<comment type="caution">
    <text evidence="1">The sequence shown here is derived from an EMBL/GenBank/DDBJ whole genome shotgun (WGS) entry which is preliminary data.</text>
</comment>
<dbReference type="EMBL" id="JYDJ01000052">
    <property type="protein sequence ID" value="KRX46793.1"/>
    <property type="molecule type" value="Genomic_DNA"/>
</dbReference>